<keyword evidence="4 8" id="KW-0507">mRNA processing</keyword>
<dbReference type="PANTHER" id="PTHR28118:SF1">
    <property type="entry name" value="POLYNUCLEOTIDE 5'-TRIPHOSPHATASE CTL1-RELATED"/>
    <property type="match status" value="1"/>
</dbReference>
<dbReference type="AlphaFoldDB" id="A0AAN9USF4"/>
<comment type="subunit">
    <text evidence="8">Heterodimer. The mRNA-capping enzyme is composed of two separate chains alpha and beta, respectively a mRNA guanylyltransferase and an mRNA 5'-triphosphate monophosphatase.</text>
</comment>
<evidence type="ECO:0000256" key="7">
    <source>
        <dbReference type="ARBA" id="ARBA00047740"/>
    </source>
</evidence>
<evidence type="ECO:0000256" key="3">
    <source>
        <dbReference type="ARBA" id="ARBA00006345"/>
    </source>
</evidence>
<evidence type="ECO:0000256" key="2">
    <source>
        <dbReference type="ARBA" id="ARBA00004123"/>
    </source>
</evidence>
<dbReference type="Proteomes" id="UP001320420">
    <property type="component" value="Unassembled WGS sequence"/>
</dbReference>
<feature type="compositionally biased region" description="Polar residues" evidence="9">
    <location>
        <begin position="127"/>
        <end position="137"/>
    </location>
</feature>
<dbReference type="InterPro" id="IPR004206">
    <property type="entry name" value="mRNA_triPase_Cet1"/>
</dbReference>
<evidence type="ECO:0000313" key="12">
    <source>
        <dbReference type="Proteomes" id="UP001320420"/>
    </source>
</evidence>
<comment type="function">
    <text evidence="8">First step of mRNA capping. Converts the 5'-triphosphate end of a nascent mRNA chain into a diphosphate end.</text>
</comment>
<feature type="compositionally biased region" description="Polar residues" evidence="9">
    <location>
        <begin position="41"/>
        <end position="51"/>
    </location>
</feature>
<organism evidence="11 12">
    <name type="scientific">Diatrype stigma</name>
    <dbReference type="NCBI Taxonomy" id="117547"/>
    <lineage>
        <taxon>Eukaryota</taxon>
        <taxon>Fungi</taxon>
        <taxon>Dikarya</taxon>
        <taxon>Ascomycota</taxon>
        <taxon>Pezizomycotina</taxon>
        <taxon>Sordariomycetes</taxon>
        <taxon>Xylariomycetidae</taxon>
        <taxon>Xylariales</taxon>
        <taxon>Diatrypaceae</taxon>
        <taxon>Diatrype</taxon>
    </lineage>
</organism>
<dbReference type="GO" id="GO:0031533">
    <property type="term" value="C:mRNA capping enzyme complex"/>
    <property type="evidence" value="ECO:0007669"/>
    <property type="project" value="UniProtKB-UniRule"/>
</dbReference>
<keyword evidence="5 8" id="KW-0378">Hydrolase</keyword>
<evidence type="ECO:0000259" key="10">
    <source>
        <dbReference type="Pfam" id="PF02940"/>
    </source>
</evidence>
<evidence type="ECO:0000256" key="8">
    <source>
        <dbReference type="RuleBase" id="RU367053"/>
    </source>
</evidence>
<feature type="region of interest" description="Disordered" evidence="9">
    <location>
        <begin position="93"/>
        <end position="147"/>
    </location>
</feature>
<comment type="cofactor">
    <cofactor evidence="1 8">
        <name>Mg(2+)</name>
        <dbReference type="ChEBI" id="CHEBI:18420"/>
    </cofactor>
</comment>
<dbReference type="EMBL" id="JAKJXP020000032">
    <property type="protein sequence ID" value="KAK7753088.1"/>
    <property type="molecule type" value="Genomic_DNA"/>
</dbReference>
<comment type="subcellular location">
    <subcellularLocation>
        <location evidence="2 8">Nucleus</location>
    </subcellularLocation>
</comment>
<feature type="compositionally biased region" description="Pro residues" evidence="9">
    <location>
        <begin position="31"/>
        <end position="40"/>
    </location>
</feature>
<gene>
    <name evidence="11" type="ORF">SLS62_005038</name>
</gene>
<dbReference type="GO" id="GO:0006370">
    <property type="term" value="P:7-methylguanosine mRNA capping"/>
    <property type="evidence" value="ECO:0007669"/>
    <property type="project" value="UniProtKB-UniRule"/>
</dbReference>
<dbReference type="SUPFAM" id="SSF55154">
    <property type="entry name" value="CYTH-like phosphatases"/>
    <property type="match status" value="1"/>
</dbReference>
<dbReference type="InterPro" id="IPR040343">
    <property type="entry name" value="Cet1/Ctl1"/>
</dbReference>
<evidence type="ECO:0000256" key="4">
    <source>
        <dbReference type="ARBA" id="ARBA00022664"/>
    </source>
</evidence>
<keyword evidence="6 8" id="KW-0539">Nucleus</keyword>
<feature type="region of interest" description="Disordered" evidence="9">
    <location>
        <begin position="1"/>
        <end position="80"/>
    </location>
</feature>
<protein>
    <recommendedName>
        <fullName evidence="8">mRNA-capping enzyme subunit beta</fullName>
        <ecNumber evidence="8">3.6.1.74</ecNumber>
    </recommendedName>
    <alternativeName>
        <fullName evidence="8">mRNA 5'-phosphatase</fullName>
    </alternativeName>
    <alternativeName>
        <fullName evidence="8">mRNA 5'-triphosphate monophosphatase</fullName>
    </alternativeName>
</protein>
<keyword evidence="8" id="KW-0506">mRNA capping</keyword>
<reference evidence="11 12" key="1">
    <citation type="submission" date="2024-02" db="EMBL/GenBank/DDBJ databases">
        <title>De novo assembly and annotation of 12 fungi associated with fruit tree decline syndrome in Ontario, Canada.</title>
        <authorList>
            <person name="Sulman M."/>
            <person name="Ellouze W."/>
            <person name="Ilyukhin E."/>
        </authorList>
    </citation>
    <scope>NUCLEOTIDE SEQUENCE [LARGE SCALE GENOMIC DNA]</scope>
    <source>
        <strain evidence="11 12">M11/M66-122</strain>
    </source>
</reference>
<dbReference type="EC" id="3.6.1.74" evidence="8"/>
<evidence type="ECO:0000256" key="6">
    <source>
        <dbReference type="ARBA" id="ARBA00023242"/>
    </source>
</evidence>
<proteinExistence type="inferred from homology"/>
<comment type="caution">
    <text evidence="11">The sequence shown here is derived from an EMBL/GenBank/DDBJ whole genome shotgun (WGS) entry which is preliminary data.</text>
</comment>
<dbReference type="GO" id="GO:0140818">
    <property type="term" value="F:mRNA 5'-triphosphate monophosphatase activity"/>
    <property type="evidence" value="ECO:0007669"/>
    <property type="project" value="UniProtKB-EC"/>
</dbReference>
<dbReference type="PANTHER" id="PTHR28118">
    <property type="entry name" value="POLYNUCLEOTIDE 5'-TRIPHOSPHATASE-RELATED"/>
    <property type="match status" value="1"/>
</dbReference>
<comment type="catalytic activity">
    <reaction evidence="7">
        <text>a 5'-end triphospho-ribonucleoside in mRNA + H2O = a 5'-end diphospho-ribonucleoside in mRNA + phosphate + H(+)</text>
        <dbReference type="Rhea" id="RHEA:67004"/>
        <dbReference type="Rhea" id="RHEA-COMP:17164"/>
        <dbReference type="Rhea" id="RHEA-COMP:17165"/>
        <dbReference type="ChEBI" id="CHEBI:15377"/>
        <dbReference type="ChEBI" id="CHEBI:15378"/>
        <dbReference type="ChEBI" id="CHEBI:43474"/>
        <dbReference type="ChEBI" id="CHEBI:167616"/>
        <dbReference type="ChEBI" id="CHEBI:167618"/>
        <dbReference type="EC" id="3.6.1.74"/>
    </reaction>
    <physiologicalReaction direction="left-to-right" evidence="7">
        <dbReference type="Rhea" id="RHEA:67005"/>
    </physiologicalReaction>
</comment>
<comment type="similarity">
    <text evidence="3 8">Belongs to the fungal TPase family.</text>
</comment>
<dbReference type="Gene3D" id="3.20.100.10">
    <property type="entry name" value="mRNA triphosphatase Cet1-like"/>
    <property type="match status" value="1"/>
</dbReference>
<dbReference type="InterPro" id="IPR033469">
    <property type="entry name" value="CYTH-like_dom_sf"/>
</dbReference>
<keyword evidence="12" id="KW-1185">Reference proteome</keyword>
<dbReference type="GO" id="GO:0004651">
    <property type="term" value="F:polynucleotide 5'-phosphatase activity"/>
    <property type="evidence" value="ECO:0007669"/>
    <property type="project" value="UniProtKB-UniRule"/>
</dbReference>
<dbReference type="Pfam" id="PF02940">
    <property type="entry name" value="mRNA_triPase"/>
    <property type="match status" value="1"/>
</dbReference>
<evidence type="ECO:0000256" key="5">
    <source>
        <dbReference type="ARBA" id="ARBA00022801"/>
    </source>
</evidence>
<feature type="domain" description="mRNA triphosphatase Cet1-like" evidence="10">
    <location>
        <begin position="202"/>
        <end position="453"/>
    </location>
</feature>
<name>A0AAN9USF4_9PEZI</name>
<accession>A0AAN9USF4</accession>
<dbReference type="InterPro" id="IPR037009">
    <property type="entry name" value="mRNA_triPase_Cet1_sf"/>
</dbReference>
<dbReference type="CDD" id="cd07470">
    <property type="entry name" value="CYTH-like_mRNA_RTPase"/>
    <property type="match status" value="1"/>
</dbReference>
<evidence type="ECO:0000256" key="1">
    <source>
        <dbReference type="ARBA" id="ARBA00001946"/>
    </source>
</evidence>
<feature type="compositionally biased region" description="Basic and acidic residues" evidence="9">
    <location>
        <begin position="112"/>
        <end position="121"/>
    </location>
</feature>
<evidence type="ECO:0000313" key="11">
    <source>
        <dbReference type="EMBL" id="KAK7753088.1"/>
    </source>
</evidence>
<sequence length="494" mass="55041">MDSPRDVTTPAKRKLDDRNLSPDELQSNRRPPQPAAPPPGTNGNHVPSDSPNMPRPKRVKYSSPPTWAQTVKGRHLNASRNFSLKQYLKRVASGGKPVNGNAPPQDGGVPIKAEHTSRHASPETARSAHTTSVNTTAPAVKAEDHPVVKPQVKPQVEPPVDAAAAAAAPAAAAAEPSDAKIFNGKYFPWEPTIDNQKPIDLFSKAIGDFIFFNVLNNRNIEEIRSRNVQFEIEAKLGTIIDKATNDRIVLPVRAGECVMSDEARIAFRSSMTESQHRVLNQWLNHQVRETHPNNPRAASRLEVKYEHRRETDRFFELPASQFIQHLPHCVAALLPSTSTLKARVTYHQQTEDILAKIIKGRVADLNLHFPHLPLDCRVSVNLEWEWEGPAEEIIYGQIPNRERQPDRNKDRLSYTHGFYQVDLTQVTQGDPGKGGVGAHARPTDKEHELEVELDANAILEHGNLLVTGQSNRFENLIDGFVDNIRVLARRCPPS</sequence>
<evidence type="ECO:0000256" key="9">
    <source>
        <dbReference type="SAM" id="MobiDB-lite"/>
    </source>
</evidence>